<dbReference type="Gene3D" id="3.20.20.140">
    <property type="entry name" value="Metal-dependent hydrolases"/>
    <property type="match status" value="1"/>
</dbReference>
<evidence type="ECO:0000259" key="2">
    <source>
        <dbReference type="Pfam" id="PF12890"/>
    </source>
</evidence>
<dbReference type="EMBL" id="CP001681">
    <property type="protein sequence ID" value="ACU05380.1"/>
    <property type="molecule type" value="Genomic_DNA"/>
</dbReference>
<name>C6Y3F5_PEDHD</name>
<keyword evidence="1" id="KW-0665">Pyrimidine biosynthesis</keyword>
<dbReference type="GO" id="GO:0004151">
    <property type="term" value="F:dihydroorotase activity"/>
    <property type="evidence" value="ECO:0007669"/>
    <property type="project" value="InterPro"/>
</dbReference>
<dbReference type="InterPro" id="IPR024403">
    <property type="entry name" value="DHOase_cat"/>
</dbReference>
<dbReference type="Gene3D" id="2.30.40.10">
    <property type="entry name" value="Urease, subunit C, domain 1"/>
    <property type="match status" value="1"/>
</dbReference>
<dbReference type="AlphaFoldDB" id="C6Y3F5"/>
<protein>
    <submittedName>
        <fullName evidence="3">Dihydroorotase, multifunctional complex type</fullName>
    </submittedName>
</protein>
<dbReference type="GO" id="GO:0004038">
    <property type="term" value="F:allantoinase activity"/>
    <property type="evidence" value="ECO:0007669"/>
    <property type="project" value="TreeGrafter"/>
</dbReference>
<reference evidence="3 4" key="1">
    <citation type="journal article" date="2009" name="Stand. Genomic Sci.">
        <title>Complete genome sequence of Pedobacter heparinus type strain (HIM 762-3).</title>
        <authorList>
            <person name="Han C."/>
            <person name="Spring S."/>
            <person name="Lapidus A."/>
            <person name="Del Rio T.G."/>
            <person name="Tice H."/>
            <person name="Copeland A."/>
            <person name="Cheng J.F."/>
            <person name="Lucas S."/>
            <person name="Chen F."/>
            <person name="Nolan M."/>
            <person name="Bruce D."/>
            <person name="Goodwin L."/>
            <person name="Pitluck S."/>
            <person name="Ivanova N."/>
            <person name="Mavromatis K."/>
            <person name="Mikhailova N."/>
            <person name="Pati A."/>
            <person name="Chen A."/>
            <person name="Palaniappan K."/>
            <person name="Land M."/>
            <person name="Hauser L."/>
            <person name="Chang Y.J."/>
            <person name="Jeffries C.C."/>
            <person name="Saunders E."/>
            <person name="Chertkov O."/>
            <person name="Brettin T."/>
            <person name="Goker M."/>
            <person name="Rohde M."/>
            <person name="Bristow J."/>
            <person name="Eisen J.A."/>
            <person name="Markowitz V."/>
            <person name="Hugenholtz P."/>
            <person name="Kyrpides N.C."/>
            <person name="Klenk H.P."/>
            <person name="Detter J.C."/>
        </authorList>
    </citation>
    <scope>NUCLEOTIDE SEQUENCE [LARGE SCALE GENOMIC DNA]</scope>
    <source>
        <strain evidence="4">ATCC 13125 / DSM 2366 / CIP 104194 / JCM 7457 / NBRC 12017 / NCIMB 9290 / NRRL B-14731 / HIM 762-3</strain>
    </source>
</reference>
<dbReference type="SUPFAM" id="SSF51338">
    <property type="entry name" value="Composite domain of metallo-dependent hydrolases"/>
    <property type="match status" value="1"/>
</dbReference>
<dbReference type="RefSeq" id="WP_015808989.1">
    <property type="nucleotide sequence ID" value="NC_013061.1"/>
</dbReference>
<dbReference type="CDD" id="cd01317">
    <property type="entry name" value="DHOase_IIa"/>
    <property type="match status" value="1"/>
</dbReference>
<dbReference type="KEGG" id="phe:Phep_3185"/>
<dbReference type="InterPro" id="IPR032466">
    <property type="entry name" value="Metal_Hydrolase"/>
</dbReference>
<feature type="domain" description="Dihydroorotase catalytic" evidence="2">
    <location>
        <begin position="52"/>
        <end position="236"/>
    </location>
</feature>
<evidence type="ECO:0000256" key="1">
    <source>
        <dbReference type="ARBA" id="ARBA00022975"/>
    </source>
</evidence>
<accession>C6Y3F5</accession>
<dbReference type="PANTHER" id="PTHR43668">
    <property type="entry name" value="ALLANTOINASE"/>
    <property type="match status" value="1"/>
</dbReference>
<dbReference type="GO" id="GO:0006145">
    <property type="term" value="P:purine nucleobase catabolic process"/>
    <property type="evidence" value="ECO:0007669"/>
    <property type="project" value="TreeGrafter"/>
</dbReference>
<dbReference type="InterPro" id="IPR050138">
    <property type="entry name" value="DHOase/Allantoinase_Hydrolase"/>
</dbReference>
<evidence type="ECO:0000313" key="3">
    <source>
        <dbReference type="EMBL" id="ACU05380.1"/>
    </source>
</evidence>
<dbReference type="SUPFAM" id="SSF51556">
    <property type="entry name" value="Metallo-dependent hydrolases"/>
    <property type="match status" value="1"/>
</dbReference>
<gene>
    <name evidence="3" type="ordered locus">Phep_3185</name>
</gene>
<organism evidence="3 4">
    <name type="scientific">Pedobacter heparinus (strain ATCC 13125 / DSM 2366 / CIP 104194 / JCM 7457 / NBRC 12017 / NCIMB 9290 / NRRL B-14731 / HIM 762-3)</name>
    <dbReference type="NCBI Taxonomy" id="485917"/>
    <lineage>
        <taxon>Bacteria</taxon>
        <taxon>Pseudomonadati</taxon>
        <taxon>Bacteroidota</taxon>
        <taxon>Sphingobacteriia</taxon>
        <taxon>Sphingobacteriales</taxon>
        <taxon>Sphingobacteriaceae</taxon>
        <taxon>Pedobacter</taxon>
    </lineage>
</organism>
<dbReference type="InterPro" id="IPR004722">
    <property type="entry name" value="DHOase"/>
</dbReference>
<dbReference type="InterPro" id="IPR011059">
    <property type="entry name" value="Metal-dep_hydrolase_composite"/>
</dbReference>
<dbReference type="PANTHER" id="PTHR43668:SF2">
    <property type="entry name" value="ALLANTOINASE"/>
    <property type="match status" value="1"/>
</dbReference>
<dbReference type="GO" id="GO:0046872">
    <property type="term" value="F:metal ion binding"/>
    <property type="evidence" value="ECO:0007669"/>
    <property type="project" value="InterPro"/>
</dbReference>
<dbReference type="Pfam" id="PF12890">
    <property type="entry name" value="DHOase"/>
    <property type="match status" value="1"/>
</dbReference>
<dbReference type="Proteomes" id="UP000000852">
    <property type="component" value="Chromosome"/>
</dbReference>
<dbReference type="eggNOG" id="COG0044">
    <property type="taxonomic scope" value="Bacteria"/>
</dbReference>
<dbReference type="GO" id="GO:0006221">
    <property type="term" value="P:pyrimidine nucleotide biosynthetic process"/>
    <property type="evidence" value="ECO:0007669"/>
    <property type="project" value="UniProtKB-KW"/>
</dbReference>
<dbReference type="NCBIfam" id="TIGR00857">
    <property type="entry name" value="pyrC_multi"/>
    <property type="match status" value="1"/>
</dbReference>
<dbReference type="STRING" id="485917.Phep_3185"/>
<sequence length="419" mass="45087">MNLLISGVTIVDPNSKFNQQIADVRLEQGRITAIGSKLTVKGEEVIDGKGCILSPGFFDLNCAIGDPGFETREDIATATETAKAGGFTGLAVLPQTKPVIHSKAEVAYIVNKAKNNLVDIFPIGAVSHDLEGKELAELYDMKLAGAVAFSDGSRPITDDGFMSRALQYAKGFDGLLMVYPENKSIAGKSQINESRNSVLLGMKGLPALAEEMHISRDIFLAGYHDAPVHISNISTAGSVLLVRKAKKEGLKITCDVAAHQLVFTEELLGDFDSNYKVKPPLRGKADVKALLAGLKDGTIDAVSSQHRPYEIEFKNVEFEIAAYGIIALQTVLPLLLKAGLDAVQIAAKLAVNPRKLLGLAVPVIEEGAAANFTLYNPAEEWLYNADSNFSKSANSPLMNKKLTGKVKLVYNNKQLQVYG</sequence>
<evidence type="ECO:0000313" key="4">
    <source>
        <dbReference type="Proteomes" id="UP000000852"/>
    </source>
</evidence>
<dbReference type="HOGENOM" id="CLU_015572_1_0_10"/>
<dbReference type="OrthoDB" id="9765462at2"/>
<keyword evidence="4" id="KW-1185">Reference proteome</keyword>
<dbReference type="GO" id="GO:0005737">
    <property type="term" value="C:cytoplasm"/>
    <property type="evidence" value="ECO:0007669"/>
    <property type="project" value="TreeGrafter"/>
</dbReference>
<proteinExistence type="predicted"/>